<name>A0A423NYV1_PSEFL</name>
<comment type="caution">
    <text evidence="1">The sequence shown here is derived from an EMBL/GenBank/DDBJ whole genome shotgun (WGS) entry which is preliminary data.</text>
</comment>
<dbReference type="EMBL" id="MOBZ01000021">
    <property type="protein sequence ID" value="ROO03507.1"/>
    <property type="molecule type" value="Genomic_DNA"/>
</dbReference>
<dbReference type="Proteomes" id="UP000283619">
    <property type="component" value="Unassembled WGS sequence"/>
</dbReference>
<evidence type="ECO:0000313" key="1">
    <source>
        <dbReference type="EMBL" id="ROO03507.1"/>
    </source>
</evidence>
<accession>A0A423NYV1</accession>
<dbReference type="SUPFAM" id="SSF53756">
    <property type="entry name" value="UDP-Glycosyltransferase/glycogen phosphorylase"/>
    <property type="match status" value="1"/>
</dbReference>
<reference evidence="1 2" key="1">
    <citation type="submission" date="2016-10" db="EMBL/GenBank/DDBJ databases">
        <title>Comparative genome analysis of multiple Pseudomonas spp. focuses on biocontrol and plant growth promoting traits.</title>
        <authorList>
            <person name="Tao X.-Y."/>
            <person name="Taylor C.G."/>
        </authorList>
    </citation>
    <scope>NUCLEOTIDE SEQUENCE [LARGE SCALE GENOMIC DNA]</scope>
    <source>
        <strain evidence="1 2">36G2</strain>
    </source>
</reference>
<gene>
    <name evidence="1" type="ORF">BK673_25225</name>
</gene>
<proteinExistence type="predicted"/>
<dbReference type="AlphaFoldDB" id="A0A423NYV1"/>
<dbReference type="Gene3D" id="3.40.50.2000">
    <property type="entry name" value="Glycogen Phosphorylase B"/>
    <property type="match status" value="1"/>
</dbReference>
<dbReference type="RefSeq" id="WP_123595225.1">
    <property type="nucleotide sequence ID" value="NZ_MOBZ01000021.1"/>
</dbReference>
<dbReference type="PANTHER" id="PTHR12526">
    <property type="entry name" value="GLYCOSYLTRANSFERASE"/>
    <property type="match status" value="1"/>
</dbReference>
<protein>
    <recommendedName>
        <fullName evidence="3">Glycosyltransferase</fullName>
    </recommendedName>
</protein>
<sequence>MLKVIDYLARKFELVRSKKFDRLSAGHDKSPRVLILTEHLNATYYISFDIPFKELSRNGAINYSVVSQSKVSRKGVGVWKEWDAAFRPQIVIFTRYGLPYGTEILEYFRGKKVPVVYHIDDNLLDIPASLGEVIGKSHGASDVIEARRYLLENCDLIYASTQYLAQHLQGLFPQQKIFSGMYAPYMVEHIRTERKPGNDQPIIGYMGSRGHQEDLDLVVPSLVRLLDDNASIRFEVFGSIKMPDELLRFGERVKAHEVCKDYVGFLNKLNTLGWDVGLAPLVDEKFNLCKAPTKFVEYTAAGIPVIASDIQVYSPFAMPGCAVLVQDEWYDAIDALLKDSGLRASMVKNAHEYCVSNFSEKRLQDQLVTLINGLI</sequence>
<evidence type="ECO:0000313" key="2">
    <source>
        <dbReference type="Proteomes" id="UP000283619"/>
    </source>
</evidence>
<evidence type="ECO:0008006" key="3">
    <source>
        <dbReference type="Google" id="ProtNLM"/>
    </source>
</evidence>
<organism evidence="1 2">
    <name type="scientific">Pseudomonas fluorescens</name>
    <dbReference type="NCBI Taxonomy" id="294"/>
    <lineage>
        <taxon>Bacteria</taxon>
        <taxon>Pseudomonadati</taxon>
        <taxon>Pseudomonadota</taxon>
        <taxon>Gammaproteobacteria</taxon>
        <taxon>Pseudomonadales</taxon>
        <taxon>Pseudomonadaceae</taxon>
        <taxon>Pseudomonas</taxon>
    </lineage>
</organism>